<reference evidence="3" key="1">
    <citation type="submission" date="2023-03" db="UniProtKB">
        <authorList>
            <consortium name="WormBaseParasite"/>
        </authorList>
    </citation>
    <scope>IDENTIFICATION</scope>
</reference>
<feature type="compositionally biased region" description="Polar residues" evidence="1">
    <location>
        <begin position="21"/>
        <end position="46"/>
    </location>
</feature>
<keyword evidence="2" id="KW-1185">Reference proteome</keyword>
<evidence type="ECO:0000313" key="2">
    <source>
        <dbReference type="Proteomes" id="UP000036681"/>
    </source>
</evidence>
<sequence>MCMINGSTTSRERADDVVEENGQNSSLSSHPMLAQESNWLSSSEQASDSAPQPRFVGLHRCICGKQLNCFPPLKEHCFVRVHPKQVRISRNARERRKTELVDARRAVFVTISSGNFLPEADVKETFSRLGDVVTVRWSRFGLSNGYIITFKSRQHMLDALKVTGSRLEMKQCILSVKWAKPERIEWRICISLGGGKSLKSRLSVQLSDTTSSDMRLTPVSANELKKIFTNHHRTQYPQQQSESTEVSSNVPGIGALALPAPYHLLPNTPYFQTAVIVPPPIRCSSPSNRLSLLDSIIHRYLSSMTADDEQCFERIAQMEQRFHFERKLREEYAAAHAIALKLLIADVPPQWLPASEIDFPSHIMPVYS</sequence>
<dbReference type="InterPro" id="IPR012677">
    <property type="entry name" value="Nucleotide-bd_a/b_plait_sf"/>
</dbReference>
<dbReference type="GO" id="GO:0003676">
    <property type="term" value="F:nucleic acid binding"/>
    <property type="evidence" value="ECO:0007669"/>
    <property type="project" value="InterPro"/>
</dbReference>
<dbReference type="WBParaSite" id="ALUE_0001048501-mRNA-1">
    <property type="protein sequence ID" value="ALUE_0001048501-mRNA-1"/>
    <property type="gene ID" value="ALUE_0001048501"/>
</dbReference>
<name>A0A9J2PKD6_ASCLU</name>
<evidence type="ECO:0000256" key="1">
    <source>
        <dbReference type="SAM" id="MobiDB-lite"/>
    </source>
</evidence>
<evidence type="ECO:0000313" key="3">
    <source>
        <dbReference type="WBParaSite" id="ALUE_0001048501-mRNA-1"/>
    </source>
</evidence>
<proteinExistence type="predicted"/>
<dbReference type="CDD" id="cd00590">
    <property type="entry name" value="RRM_SF"/>
    <property type="match status" value="1"/>
</dbReference>
<dbReference type="Proteomes" id="UP000036681">
    <property type="component" value="Unplaced"/>
</dbReference>
<dbReference type="Gene3D" id="3.30.70.330">
    <property type="match status" value="1"/>
</dbReference>
<dbReference type="InterPro" id="IPR035979">
    <property type="entry name" value="RBD_domain_sf"/>
</dbReference>
<dbReference type="AlphaFoldDB" id="A0A9J2PKD6"/>
<feature type="region of interest" description="Disordered" evidence="1">
    <location>
        <begin position="1"/>
        <end position="46"/>
    </location>
</feature>
<organism evidence="2 3">
    <name type="scientific">Ascaris lumbricoides</name>
    <name type="common">Giant roundworm</name>
    <dbReference type="NCBI Taxonomy" id="6252"/>
    <lineage>
        <taxon>Eukaryota</taxon>
        <taxon>Metazoa</taxon>
        <taxon>Ecdysozoa</taxon>
        <taxon>Nematoda</taxon>
        <taxon>Chromadorea</taxon>
        <taxon>Rhabditida</taxon>
        <taxon>Spirurina</taxon>
        <taxon>Ascaridomorpha</taxon>
        <taxon>Ascaridoidea</taxon>
        <taxon>Ascarididae</taxon>
        <taxon>Ascaris</taxon>
    </lineage>
</organism>
<protein>
    <submittedName>
        <fullName evidence="3">RRM domain-containing protein</fullName>
    </submittedName>
</protein>
<dbReference type="SUPFAM" id="SSF54928">
    <property type="entry name" value="RNA-binding domain, RBD"/>
    <property type="match status" value="1"/>
</dbReference>
<accession>A0A9J2PKD6</accession>